<sequence>MRYEDTVSLHLRDIFLEKRIRLTCLVGAIKQPIYLKTRWWEGPIWMENCIDEWPCTTKYFNIDEEEINRERKSRGDNVPNPSDLKDISKGNLSLDQMKDIGVPNITRTGRHVKIPEKLNL</sequence>
<gene>
    <name evidence="2" type="ORF">CEXT_202801</name>
</gene>
<reference evidence="2 3" key="1">
    <citation type="submission" date="2021-06" db="EMBL/GenBank/DDBJ databases">
        <title>Caerostris extrusa draft genome.</title>
        <authorList>
            <person name="Kono N."/>
            <person name="Arakawa K."/>
        </authorList>
    </citation>
    <scope>NUCLEOTIDE SEQUENCE [LARGE SCALE GENOMIC DNA]</scope>
</reference>
<accession>A0AAV4TMB8</accession>
<evidence type="ECO:0000313" key="3">
    <source>
        <dbReference type="Proteomes" id="UP001054945"/>
    </source>
</evidence>
<proteinExistence type="predicted"/>
<comment type="caution">
    <text evidence="2">The sequence shown here is derived from an EMBL/GenBank/DDBJ whole genome shotgun (WGS) entry which is preliminary data.</text>
</comment>
<name>A0AAV4TMB8_CAEEX</name>
<evidence type="ECO:0000256" key="1">
    <source>
        <dbReference type="SAM" id="MobiDB-lite"/>
    </source>
</evidence>
<dbReference type="AlphaFoldDB" id="A0AAV4TMB8"/>
<keyword evidence="3" id="KW-1185">Reference proteome</keyword>
<evidence type="ECO:0000313" key="2">
    <source>
        <dbReference type="EMBL" id="GIY46261.1"/>
    </source>
</evidence>
<dbReference type="Proteomes" id="UP001054945">
    <property type="component" value="Unassembled WGS sequence"/>
</dbReference>
<feature type="region of interest" description="Disordered" evidence="1">
    <location>
        <begin position="69"/>
        <end position="91"/>
    </location>
</feature>
<protein>
    <submittedName>
        <fullName evidence="2">Uncharacterized protein</fullName>
    </submittedName>
</protein>
<dbReference type="EMBL" id="BPLR01011393">
    <property type="protein sequence ID" value="GIY46261.1"/>
    <property type="molecule type" value="Genomic_DNA"/>
</dbReference>
<organism evidence="2 3">
    <name type="scientific">Caerostris extrusa</name>
    <name type="common">Bark spider</name>
    <name type="synonym">Caerostris bankana</name>
    <dbReference type="NCBI Taxonomy" id="172846"/>
    <lineage>
        <taxon>Eukaryota</taxon>
        <taxon>Metazoa</taxon>
        <taxon>Ecdysozoa</taxon>
        <taxon>Arthropoda</taxon>
        <taxon>Chelicerata</taxon>
        <taxon>Arachnida</taxon>
        <taxon>Araneae</taxon>
        <taxon>Araneomorphae</taxon>
        <taxon>Entelegynae</taxon>
        <taxon>Araneoidea</taxon>
        <taxon>Araneidae</taxon>
        <taxon>Caerostris</taxon>
    </lineage>
</organism>